<name>D5MIK1_METO1</name>
<dbReference type="KEGG" id="mox:DAMO_0253"/>
<evidence type="ECO:0000313" key="2">
    <source>
        <dbReference type="Proteomes" id="UP000006898"/>
    </source>
</evidence>
<dbReference type="eggNOG" id="COG4552">
    <property type="taxonomic scope" value="Bacteria"/>
</dbReference>
<organism evidence="1 2">
    <name type="scientific">Methylomirabilis oxygeniifera</name>
    <dbReference type="NCBI Taxonomy" id="671143"/>
    <lineage>
        <taxon>Bacteria</taxon>
        <taxon>Candidatus Methylomirabilota</taxon>
        <taxon>Candidatus Methylomirabilia</taxon>
        <taxon>Candidatus Methylomirabilales</taxon>
        <taxon>Candidatus Methylomirabilaceae</taxon>
        <taxon>Candidatus Methylomirabilis</taxon>
    </lineage>
</organism>
<proteinExistence type="predicted"/>
<dbReference type="EMBL" id="FP565575">
    <property type="protein sequence ID" value="CBE67351.1"/>
    <property type="molecule type" value="Genomic_DNA"/>
</dbReference>
<dbReference type="STRING" id="671143.DAMO_0253"/>
<gene>
    <name evidence="1" type="ORF">DAMO_0253</name>
</gene>
<dbReference type="AlphaFoldDB" id="D5MIK1"/>
<evidence type="ECO:0000313" key="1">
    <source>
        <dbReference type="EMBL" id="CBE67351.1"/>
    </source>
</evidence>
<dbReference type="PATRIC" id="fig|671143.5.peg.216"/>
<dbReference type="Gene3D" id="3.40.630.30">
    <property type="match status" value="2"/>
</dbReference>
<dbReference type="InterPro" id="IPR016181">
    <property type="entry name" value="Acyl_CoA_acyltransferase"/>
</dbReference>
<accession>D5MIK1</accession>
<dbReference type="SUPFAM" id="SSF55729">
    <property type="entry name" value="Acyl-CoA N-acyltransferases (Nat)"/>
    <property type="match status" value="2"/>
</dbReference>
<protein>
    <submittedName>
        <fullName evidence="1">Uncharacterized protein</fullName>
    </submittedName>
</protein>
<dbReference type="Proteomes" id="UP000006898">
    <property type="component" value="Chromosome"/>
</dbReference>
<dbReference type="HOGENOM" id="CLU_072024_0_0_0"/>
<dbReference type="Pfam" id="PF13527">
    <property type="entry name" value="Acetyltransf_9"/>
    <property type="match status" value="1"/>
</dbReference>
<reference evidence="1 2" key="1">
    <citation type="journal article" date="2010" name="Nature">
        <title>Nitrite-driven anaerobic methane oxidation by oxygenic bacteria.</title>
        <authorList>
            <person name="Ettwig K.F."/>
            <person name="Butler M.K."/>
            <person name="Le Paslier D."/>
            <person name="Pelletier E."/>
            <person name="Mangenot S."/>
            <person name="Kuypers M.M.M."/>
            <person name="Schreiber F."/>
            <person name="Dutilh B.E."/>
            <person name="Zedelius J."/>
            <person name="de Beer D."/>
            <person name="Gloerich J."/>
            <person name="Wessels H.J.C.T."/>
            <person name="van Allen T."/>
            <person name="Luesken F."/>
            <person name="Wu M."/>
            <person name="van de Pas-Schoonen K.T."/>
            <person name="Op den Camp H.J.M."/>
            <person name="Janssen-Megens E.M."/>
            <person name="Francoijs K-J."/>
            <person name="Stunnenberg H."/>
            <person name="Weissenbach J."/>
            <person name="Jetten M.S.M."/>
            <person name="Strous M."/>
        </authorList>
    </citation>
    <scope>NUCLEOTIDE SEQUENCE [LARGE SCALE GENOMIC DNA]</scope>
</reference>
<sequence length="337" mass="38630">MCVYKDPAGRFTIRPYQAGDELRILDLFRRVFGVERSCEHWRWKFRDNPAGSYVLRVAETQDGRLVGQYALLPVRTRWGHETVTFIQVIDVMVDPHYRMGLKRPGLFSVLAEQSVMAFLRGGLALIGYGFPTPEALRIGARAVGYHPLHPIQRLVKDLTVASRPRSFRPWSVRCERVARFGDNVEMLWRRCASSFDIAVIRDAEYLNWRYADCPDVAYTMVAAGQPWSGILSGAAVLRMGWADQPIACLADWLVPPDATSTAERLLAHCEALAREAGMERLSAWFPQHAWPYRFLCEHGYRVEPTIYHLVALATDPMADLERVRDRWYYTMGDSDIF</sequence>